<dbReference type="Pfam" id="PF02492">
    <property type="entry name" value="cobW"/>
    <property type="match status" value="1"/>
</dbReference>
<dbReference type="Pfam" id="PF07683">
    <property type="entry name" value="CobW_C"/>
    <property type="match status" value="1"/>
</dbReference>
<comment type="caution">
    <text evidence="4">The sequence shown here is derived from an EMBL/GenBank/DDBJ whole genome shotgun (WGS) entry which is preliminary data.</text>
</comment>
<organism evidence="4 5">
    <name type="scientific">Candidatus Allocopromorpha excrementipullorum</name>
    <dbReference type="NCBI Taxonomy" id="2840743"/>
    <lineage>
        <taxon>Bacteria</taxon>
        <taxon>Bacillati</taxon>
        <taxon>Bacillota</taxon>
        <taxon>Clostridia</taxon>
        <taxon>Eubacteriales</taxon>
        <taxon>Eubacteriaceae</taxon>
        <taxon>Eubacteriaceae incertae sedis</taxon>
        <taxon>Candidatus Allocopromorpha</taxon>
    </lineage>
</organism>
<sequence length="343" mass="38487">MIKVDIISGFLGAGKTTFIKELISKVYGDEKIVLIENEFGEIGIDSRFMQDAGIEVTEMNSGCICCTLVGDFARALKLVSEEYGPDRIVIEPSGVGKLSDVAKAVIGVEEDAGVGIEHLITVVDGKKAKMYMKNFGEFFNDQIEHARTIVISRTQDMTEEKLAECVKLLREKNSRAAVITTPWQELSGEMMASALSNEHAVERVLEELEHDAEHNCHEGHEHHHGHHHHDHGHDHDECGCHDHDHDGHHHADEVFSSWGRETVRKFGRGELEDILRLMGTTEDFGLILRAKGIVQCDDGSWVEFDMVPEELEIRECRPDYIGRICVIGTEIDENALKETLKLD</sequence>
<dbReference type="InterPro" id="IPR027417">
    <property type="entry name" value="P-loop_NTPase"/>
</dbReference>
<gene>
    <name evidence="4" type="ORF">IAD25_04885</name>
</gene>
<evidence type="ECO:0000259" key="2">
    <source>
        <dbReference type="Pfam" id="PF02492"/>
    </source>
</evidence>
<dbReference type="Proteomes" id="UP000824130">
    <property type="component" value="Unassembled WGS sequence"/>
</dbReference>
<name>A0A9D1N6G9_9FIRM</name>
<evidence type="ECO:0000259" key="3">
    <source>
        <dbReference type="Pfam" id="PF07683"/>
    </source>
</evidence>
<accession>A0A9D1N6G9</accession>
<dbReference type="AlphaFoldDB" id="A0A9D1N6G9"/>
<dbReference type="PANTHER" id="PTHR13748:SF62">
    <property type="entry name" value="COBW DOMAIN-CONTAINING PROTEIN"/>
    <property type="match status" value="1"/>
</dbReference>
<reference evidence="4" key="1">
    <citation type="submission" date="2020-10" db="EMBL/GenBank/DDBJ databases">
        <authorList>
            <person name="Gilroy R."/>
        </authorList>
    </citation>
    <scope>NUCLEOTIDE SEQUENCE</scope>
    <source>
        <strain evidence="4">ChiSjej4B22-8349</strain>
    </source>
</reference>
<dbReference type="EMBL" id="DVOB01000108">
    <property type="protein sequence ID" value="HIU96032.1"/>
    <property type="molecule type" value="Genomic_DNA"/>
</dbReference>
<proteinExistence type="predicted"/>
<dbReference type="PANTHER" id="PTHR13748">
    <property type="entry name" value="COBW-RELATED"/>
    <property type="match status" value="1"/>
</dbReference>
<dbReference type="InterPro" id="IPR051316">
    <property type="entry name" value="Zinc-reg_GTPase_activator"/>
</dbReference>
<evidence type="ECO:0000256" key="1">
    <source>
        <dbReference type="SAM" id="MobiDB-lite"/>
    </source>
</evidence>
<dbReference type="Gene3D" id="3.40.50.300">
    <property type="entry name" value="P-loop containing nucleotide triphosphate hydrolases"/>
    <property type="match status" value="1"/>
</dbReference>
<evidence type="ECO:0000313" key="4">
    <source>
        <dbReference type="EMBL" id="HIU96032.1"/>
    </source>
</evidence>
<feature type="domain" description="CobW/HypB/UreG nucleotide-binding" evidence="2">
    <location>
        <begin position="4"/>
        <end position="179"/>
    </location>
</feature>
<evidence type="ECO:0000313" key="5">
    <source>
        <dbReference type="Proteomes" id="UP000824130"/>
    </source>
</evidence>
<dbReference type="InterPro" id="IPR011629">
    <property type="entry name" value="CobW-like_C"/>
</dbReference>
<dbReference type="SUPFAM" id="SSF90002">
    <property type="entry name" value="Hypothetical protein YjiA, C-terminal domain"/>
    <property type="match status" value="1"/>
</dbReference>
<feature type="region of interest" description="Disordered" evidence="1">
    <location>
        <begin position="217"/>
        <end position="236"/>
    </location>
</feature>
<protein>
    <submittedName>
        <fullName evidence="4">GTP-binding protein</fullName>
    </submittedName>
</protein>
<reference evidence="4" key="2">
    <citation type="journal article" date="2021" name="PeerJ">
        <title>Extensive microbial diversity within the chicken gut microbiome revealed by metagenomics and culture.</title>
        <authorList>
            <person name="Gilroy R."/>
            <person name="Ravi A."/>
            <person name="Getino M."/>
            <person name="Pursley I."/>
            <person name="Horton D.L."/>
            <person name="Alikhan N.F."/>
            <person name="Baker D."/>
            <person name="Gharbi K."/>
            <person name="Hall N."/>
            <person name="Watson M."/>
            <person name="Adriaenssens E.M."/>
            <person name="Foster-Nyarko E."/>
            <person name="Jarju S."/>
            <person name="Secka A."/>
            <person name="Antonio M."/>
            <person name="Oren A."/>
            <person name="Chaudhuri R.R."/>
            <person name="La Ragione R."/>
            <person name="Hildebrand F."/>
            <person name="Pallen M.J."/>
        </authorList>
    </citation>
    <scope>NUCLEOTIDE SEQUENCE</scope>
    <source>
        <strain evidence="4">ChiSjej4B22-8349</strain>
    </source>
</reference>
<dbReference type="GO" id="GO:0005737">
    <property type="term" value="C:cytoplasm"/>
    <property type="evidence" value="ECO:0007669"/>
    <property type="project" value="TreeGrafter"/>
</dbReference>
<feature type="domain" description="CobW C-terminal" evidence="3">
    <location>
        <begin position="256"/>
        <end position="341"/>
    </location>
</feature>
<dbReference type="SUPFAM" id="SSF52540">
    <property type="entry name" value="P-loop containing nucleoside triphosphate hydrolases"/>
    <property type="match status" value="1"/>
</dbReference>
<dbReference type="CDD" id="cd03112">
    <property type="entry name" value="CobW-like"/>
    <property type="match status" value="1"/>
</dbReference>
<dbReference type="InterPro" id="IPR003495">
    <property type="entry name" value="CobW/HypB/UreG_nucleotide-bd"/>
</dbReference>